<comment type="caution">
    <text evidence="5">The sequence shown here is derived from an EMBL/GenBank/DDBJ whole genome shotgun (WGS) entry which is preliminary data.</text>
</comment>
<gene>
    <name evidence="5" type="ORF">PUT78_21370</name>
</gene>
<evidence type="ECO:0000256" key="3">
    <source>
        <dbReference type="ARBA" id="ARBA00023172"/>
    </source>
</evidence>
<organism evidence="5 6">
    <name type="scientific">Roseinatronobacter alkalisoli</name>
    <dbReference type="NCBI Taxonomy" id="3028235"/>
    <lineage>
        <taxon>Bacteria</taxon>
        <taxon>Pseudomonadati</taxon>
        <taxon>Pseudomonadota</taxon>
        <taxon>Alphaproteobacteria</taxon>
        <taxon>Rhodobacterales</taxon>
        <taxon>Paracoccaceae</taxon>
        <taxon>Roseinatronobacter</taxon>
    </lineage>
</organism>
<feature type="non-terminal residue" evidence="5">
    <location>
        <position position="376"/>
    </location>
</feature>
<evidence type="ECO:0000256" key="2">
    <source>
        <dbReference type="ARBA" id="ARBA00023125"/>
    </source>
</evidence>
<dbReference type="InterPro" id="IPR011010">
    <property type="entry name" value="DNA_brk_join_enz"/>
</dbReference>
<sequence>MNVIKRPVAAPRTMDAGELTPWVNQFAEELALLRYSPLTIQGYTDSARHFAAWLAIEMIELRRVNDDSLGQFAKHRCRCGGARRAMPCSRGYLNRVHRFISFLARRGIIAPLAEAVADSVDPLVGDFQEWLLRHRGIREQTAVWHGRMVMRLLPSLGSDPCAYGPAGIRTAVLNEAQHCSAAYTKTMMTALRGYLRFLAASDLCRTGLEHAVPRIPQWRLSSLPRYLSPDQVERVVGSCDLQTRRGVRDRAILILLARLGLRAGDILEMRLQDIDWRSGTLRVKGKGRSESLLPLPQDAGDAVLCYLNDARPAVDDDRMFLTATAPFRPFCGSPSISQIVSHALTRAGIEDPPSRGANLLRHSAATHLLRSGATLQ</sequence>
<proteinExistence type="predicted"/>
<dbReference type="EMBL" id="JAQZSM010000042">
    <property type="protein sequence ID" value="MDD7973615.1"/>
    <property type="molecule type" value="Genomic_DNA"/>
</dbReference>
<dbReference type="PANTHER" id="PTHR30349:SF90">
    <property type="entry name" value="TYROSINE RECOMBINASE XERD"/>
    <property type="match status" value="1"/>
</dbReference>
<dbReference type="PANTHER" id="PTHR30349">
    <property type="entry name" value="PHAGE INTEGRASE-RELATED"/>
    <property type="match status" value="1"/>
</dbReference>
<dbReference type="Pfam" id="PF00589">
    <property type="entry name" value="Phage_integrase"/>
    <property type="match status" value="1"/>
</dbReference>
<evidence type="ECO:0000313" key="6">
    <source>
        <dbReference type="Proteomes" id="UP001431784"/>
    </source>
</evidence>
<keyword evidence="6" id="KW-1185">Reference proteome</keyword>
<evidence type="ECO:0000313" key="5">
    <source>
        <dbReference type="EMBL" id="MDD7973615.1"/>
    </source>
</evidence>
<reference evidence="5" key="1">
    <citation type="submission" date="2023-02" db="EMBL/GenBank/DDBJ databases">
        <title>Description of Roseinatronobacter alkalisoli sp. nov., an alkaliphilic bacerium isolated from soda soil.</title>
        <authorList>
            <person name="Wei W."/>
        </authorList>
    </citation>
    <scope>NUCLEOTIDE SEQUENCE</scope>
    <source>
        <strain evidence="5">HJB301</strain>
    </source>
</reference>
<accession>A0ABT5TES2</accession>
<keyword evidence="1" id="KW-0229">DNA integration</keyword>
<dbReference type="InterPro" id="IPR050090">
    <property type="entry name" value="Tyrosine_recombinase_XerCD"/>
</dbReference>
<dbReference type="PROSITE" id="PS51898">
    <property type="entry name" value="TYR_RECOMBINASE"/>
    <property type="match status" value="1"/>
</dbReference>
<keyword evidence="2" id="KW-0238">DNA-binding</keyword>
<dbReference type="Gene3D" id="1.10.443.10">
    <property type="entry name" value="Intergrase catalytic core"/>
    <property type="match status" value="1"/>
</dbReference>
<dbReference type="InterPro" id="IPR002104">
    <property type="entry name" value="Integrase_catalytic"/>
</dbReference>
<name>A0ABT5TES2_9RHOB</name>
<dbReference type="Proteomes" id="UP001431784">
    <property type="component" value="Unassembled WGS sequence"/>
</dbReference>
<dbReference type="SUPFAM" id="SSF56349">
    <property type="entry name" value="DNA breaking-rejoining enzymes"/>
    <property type="match status" value="1"/>
</dbReference>
<evidence type="ECO:0000256" key="1">
    <source>
        <dbReference type="ARBA" id="ARBA00022908"/>
    </source>
</evidence>
<evidence type="ECO:0000259" key="4">
    <source>
        <dbReference type="PROSITE" id="PS51898"/>
    </source>
</evidence>
<feature type="domain" description="Tyr recombinase" evidence="4">
    <location>
        <begin position="222"/>
        <end position="376"/>
    </location>
</feature>
<dbReference type="InterPro" id="IPR013762">
    <property type="entry name" value="Integrase-like_cat_sf"/>
</dbReference>
<protein>
    <submittedName>
        <fullName evidence="5">Tyrosine-type recombinase/integrase</fullName>
    </submittedName>
</protein>
<dbReference type="InterPro" id="IPR010998">
    <property type="entry name" value="Integrase_recombinase_N"/>
</dbReference>
<dbReference type="RefSeq" id="WP_274354281.1">
    <property type="nucleotide sequence ID" value="NZ_JAQZSM010000042.1"/>
</dbReference>
<keyword evidence="3" id="KW-0233">DNA recombination</keyword>
<dbReference type="Gene3D" id="1.10.150.130">
    <property type="match status" value="1"/>
</dbReference>